<dbReference type="Pfam" id="PF01694">
    <property type="entry name" value="Rhomboid"/>
    <property type="match status" value="1"/>
</dbReference>
<feature type="transmembrane region" description="Helical" evidence="7">
    <location>
        <begin position="230"/>
        <end position="251"/>
    </location>
</feature>
<protein>
    <submittedName>
        <fullName evidence="9">Rhomboid family intramembrane serine protease</fullName>
    </submittedName>
</protein>
<feature type="domain" description="Peptidase S54 rhomboid" evidence="8">
    <location>
        <begin position="56"/>
        <end position="193"/>
    </location>
</feature>
<evidence type="ECO:0000256" key="6">
    <source>
        <dbReference type="ARBA" id="ARBA00023136"/>
    </source>
</evidence>
<feature type="transmembrane region" description="Helical" evidence="7">
    <location>
        <begin position="150"/>
        <end position="168"/>
    </location>
</feature>
<evidence type="ECO:0000313" key="9">
    <source>
        <dbReference type="EMBL" id="PWA07598.1"/>
    </source>
</evidence>
<keyword evidence="6 7" id="KW-0472">Membrane</keyword>
<feature type="transmembrane region" description="Helical" evidence="7">
    <location>
        <begin position="121"/>
        <end position="138"/>
    </location>
</feature>
<proteinExistence type="inferred from homology"/>
<dbReference type="SUPFAM" id="SSF144091">
    <property type="entry name" value="Rhomboid-like"/>
    <property type="match status" value="1"/>
</dbReference>
<evidence type="ECO:0000256" key="2">
    <source>
        <dbReference type="ARBA" id="ARBA00009045"/>
    </source>
</evidence>
<evidence type="ECO:0000256" key="1">
    <source>
        <dbReference type="ARBA" id="ARBA00004141"/>
    </source>
</evidence>
<dbReference type="RefSeq" id="WP_116556008.1">
    <property type="nucleotide sequence ID" value="NZ_QCZG01000050.1"/>
</dbReference>
<keyword evidence="3 7" id="KW-0812">Transmembrane</keyword>
<comment type="caution">
    <text evidence="9">The sequence shown here is derived from an EMBL/GenBank/DDBJ whole genome shotgun (WGS) entry which is preliminary data.</text>
</comment>
<dbReference type="PANTHER" id="PTHR43731:SF14">
    <property type="entry name" value="PRESENILIN-ASSOCIATED RHOMBOID-LIKE PROTEIN, MITOCHONDRIAL"/>
    <property type="match status" value="1"/>
</dbReference>
<dbReference type="EMBL" id="QCZG01000050">
    <property type="protein sequence ID" value="PWA07598.1"/>
    <property type="molecule type" value="Genomic_DNA"/>
</dbReference>
<evidence type="ECO:0000313" key="10">
    <source>
        <dbReference type="Proteomes" id="UP000245998"/>
    </source>
</evidence>
<comment type="subcellular location">
    <subcellularLocation>
        <location evidence="1">Membrane</location>
        <topology evidence="1">Multi-pass membrane protein</topology>
    </subcellularLocation>
</comment>
<comment type="similarity">
    <text evidence="2">Belongs to the peptidase S54 family.</text>
</comment>
<feature type="transmembrane region" description="Helical" evidence="7">
    <location>
        <begin position="65"/>
        <end position="85"/>
    </location>
</feature>
<feature type="transmembrane region" description="Helical" evidence="7">
    <location>
        <begin position="12"/>
        <end position="35"/>
    </location>
</feature>
<evidence type="ECO:0000256" key="3">
    <source>
        <dbReference type="ARBA" id="ARBA00022692"/>
    </source>
</evidence>
<reference evidence="9 10" key="1">
    <citation type="submission" date="2018-04" db="EMBL/GenBank/DDBJ databases">
        <title>Camelliibacillus theae gen. nov., sp. nov., isolated from Pu'er tea.</title>
        <authorList>
            <person name="Niu L."/>
        </authorList>
    </citation>
    <scope>NUCLEOTIDE SEQUENCE [LARGE SCALE GENOMIC DNA]</scope>
    <source>
        <strain evidence="9 10">T8</strain>
    </source>
</reference>
<dbReference type="GO" id="GO:0004252">
    <property type="term" value="F:serine-type endopeptidase activity"/>
    <property type="evidence" value="ECO:0007669"/>
    <property type="project" value="InterPro"/>
</dbReference>
<evidence type="ECO:0000259" key="8">
    <source>
        <dbReference type="Pfam" id="PF01694"/>
    </source>
</evidence>
<keyword evidence="9" id="KW-0645">Protease</keyword>
<keyword evidence="10" id="KW-1185">Reference proteome</keyword>
<evidence type="ECO:0000256" key="4">
    <source>
        <dbReference type="ARBA" id="ARBA00022801"/>
    </source>
</evidence>
<keyword evidence="5 7" id="KW-1133">Transmembrane helix</keyword>
<dbReference type="Gene3D" id="1.20.1540.10">
    <property type="entry name" value="Rhomboid-like"/>
    <property type="match status" value="1"/>
</dbReference>
<feature type="transmembrane region" description="Helical" evidence="7">
    <location>
        <begin position="97"/>
        <end position="115"/>
    </location>
</feature>
<dbReference type="PANTHER" id="PTHR43731">
    <property type="entry name" value="RHOMBOID PROTEASE"/>
    <property type="match status" value="1"/>
</dbReference>
<dbReference type="GO" id="GO:0006508">
    <property type="term" value="P:proteolysis"/>
    <property type="evidence" value="ECO:0007669"/>
    <property type="project" value="UniProtKB-KW"/>
</dbReference>
<evidence type="ECO:0000256" key="7">
    <source>
        <dbReference type="SAM" id="Phobius"/>
    </source>
</evidence>
<name>A0A2U1JS05_9BACI</name>
<dbReference type="InterPro" id="IPR022764">
    <property type="entry name" value="Peptidase_S54_rhomboid_dom"/>
</dbReference>
<dbReference type="InterPro" id="IPR050925">
    <property type="entry name" value="Rhomboid_protease_S54"/>
</dbReference>
<dbReference type="AlphaFoldDB" id="A0A2U1JS05"/>
<feature type="transmembrane region" description="Helical" evidence="7">
    <location>
        <begin position="174"/>
        <end position="192"/>
    </location>
</feature>
<sequence>MFIRHESLRSFLRFYPIVSGLIVLHFILFLTINFFPGGESTVLYWGVGQNGLIEQGEYWRLVTPIFLHASFPHVLFNSFSLYLFGPALEQMLGKVKFIVSYLVMGITANIVTYWLEDPFYTQLGASGSIYGLFGIYLYMTMFRKDLIDRINSQIVMTILVVGLIMTFVTPNINIIAHLFGFITGLALGPIILNKAKRYMPIIEMRQARDVSEPSFNPTRWKNKRRINSRLLKKIIWGLFILFVAAGLLIGFF</sequence>
<dbReference type="OrthoDB" id="9813074at2"/>
<organism evidence="9 10">
    <name type="scientific">Pueribacillus theae</name>
    <dbReference type="NCBI Taxonomy" id="2171751"/>
    <lineage>
        <taxon>Bacteria</taxon>
        <taxon>Bacillati</taxon>
        <taxon>Bacillota</taxon>
        <taxon>Bacilli</taxon>
        <taxon>Bacillales</taxon>
        <taxon>Bacillaceae</taxon>
        <taxon>Pueribacillus</taxon>
    </lineage>
</organism>
<dbReference type="GO" id="GO:0016020">
    <property type="term" value="C:membrane"/>
    <property type="evidence" value="ECO:0007669"/>
    <property type="project" value="UniProtKB-SubCell"/>
</dbReference>
<dbReference type="InterPro" id="IPR035952">
    <property type="entry name" value="Rhomboid-like_sf"/>
</dbReference>
<accession>A0A2U1JS05</accession>
<keyword evidence="4" id="KW-0378">Hydrolase</keyword>
<dbReference type="Proteomes" id="UP000245998">
    <property type="component" value="Unassembled WGS sequence"/>
</dbReference>
<gene>
    <name evidence="9" type="ORF">DCC39_16535</name>
</gene>
<evidence type="ECO:0000256" key="5">
    <source>
        <dbReference type="ARBA" id="ARBA00022989"/>
    </source>
</evidence>